<evidence type="ECO:0000313" key="2">
    <source>
        <dbReference type="Proteomes" id="UP001443914"/>
    </source>
</evidence>
<organism evidence="1 2">
    <name type="scientific">Saponaria officinalis</name>
    <name type="common">Common soapwort</name>
    <name type="synonym">Lychnis saponaria</name>
    <dbReference type="NCBI Taxonomy" id="3572"/>
    <lineage>
        <taxon>Eukaryota</taxon>
        <taxon>Viridiplantae</taxon>
        <taxon>Streptophyta</taxon>
        <taxon>Embryophyta</taxon>
        <taxon>Tracheophyta</taxon>
        <taxon>Spermatophyta</taxon>
        <taxon>Magnoliopsida</taxon>
        <taxon>eudicotyledons</taxon>
        <taxon>Gunneridae</taxon>
        <taxon>Pentapetalae</taxon>
        <taxon>Caryophyllales</taxon>
        <taxon>Caryophyllaceae</taxon>
        <taxon>Caryophylleae</taxon>
        <taxon>Saponaria</taxon>
    </lineage>
</organism>
<proteinExistence type="predicted"/>
<name>A0AAW1GND7_SAPOF</name>
<dbReference type="EMBL" id="JBDFQZ010000014">
    <property type="protein sequence ID" value="KAK9665990.1"/>
    <property type="molecule type" value="Genomic_DNA"/>
</dbReference>
<sequence>MIPTELNNFDRFCNIFPDSISLKQTVELALIGKVISSYKIDLLSSFHDLLMQGLWKKSSNGFLYPLDNRLEELLYMEINEHFRADPEKSLEKLRGLSVAQKVFDKLSEPVLTPDQESLVSCDISMSENEGDGKRHEKGEVRAIEPSTSVLCEVVISTTHNPSRETRESESFSLEEEAFNSVAHQVFDGISVPNPFPNVVQLVETSLDDIKTPLDAVSFCLSSHEDVEIKSTEAVVIPTVFQLVLSVNEDLQRYETNVLHADYKNLNQNYLFEEMNGIVGGQFNCDLVEETLDMSKQFHDIFDDMVASKFNIKFCGEGEMSPTIICIFIYNPGAMFFLTNKAQLCTWTKFWS</sequence>
<accession>A0AAW1GND7</accession>
<gene>
    <name evidence="1" type="ORF">RND81_14G151700</name>
</gene>
<dbReference type="Proteomes" id="UP001443914">
    <property type="component" value="Unassembled WGS sequence"/>
</dbReference>
<evidence type="ECO:0000313" key="1">
    <source>
        <dbReference type="EMBL" id="KAK9665990.1"/>
    </source>
</evidence>
<keyword evidence="2" id="KW-1185">Reference proteome</keyword>
<protein>
    <submittedName>
        <fullName evidence="1">Uncharacterized protein</fullName>
    </submittedName>
</protein>
<dbReference type="AlphaFoldDB" id="A0AAW1GND7"/>
<reference evidence="1" key="1">
    <citation type="submission" date="2024-03" db="EMBL/GenBank/DDBJ databases">
        <title>WGS assembly of Saponaria officinalis var. Norfolk2.</title>
        <authorList>
            <person name="Jenkins J."/>
            <person name="Shu S."/>
            <person name="Grimwood J."/>
            <person name="Barry K."/>
            <person name="Goodstein D."/>
            <person name="Schmutz J."/>
            <person name="Leebens-Mack J."/>
            <person name="Osbourn A."/>
        </authorList>
    </citation>
    <scope>NUCLEOTIDE SEQUENCE [LARGE SCALE GENOMIC DNA]</scope>
    <source>
        <strain evidence="1">JIC</strain>
    </source>
</reference>
<comment type="caution">
    <text evidence="1">The sequence shown here is derived from an EMBL/GenBank/DDBJ whole genome shotgun (WGS) entry which is preliminary data.</text>
</comment>